<dbReference type="PROSITE" id="PS50048">
    <property type="entry name" value="ZN2_CY6_FUNGAL_2"/>
    <property type="match status" value="1"/>
</dbReference>
<proteinExistence type="predicted"/>
<feature type="compositionally biased region" description="Low complexity" evidence="8">
    <location>
        <begin position="641"/>
        <end position="654"/>
    </location>
</feature>
<accession>A0ABR2WTU1</accession>
<keyword evidence="2" id="KW-0479">Metal-binding</keyword>
<dbReference type="CDD" id="cd00067">
    <property type="entry name" value="GAL4"/>
    <property type="match status" value="1"/>
</dbReference>
<evidence type="ECO:0000256" key="1">
    <source>
        <dbReference type="ARBA" id="ARBA00004123"/>
    </source>
</evidence>
<comment type="subcellular location">
    <subcellularLocation>
        <location evidence="1">Nucleus</location>
    </subcellularLocation>
</comment>
<dbReference type="Pfam" id="PF04082">
    <property type="entry name" value="Fungal_trans"/>
    <property type="match status" value="1"/>
</dbReference>
<dbReference type="EMBL" id="JASJQH010000345">
    <property type="protein sequence ID" value="KAK9764911.1"/>
    <property type="molecule type" value="Genomic_DNA"/>
</dbReference>
<dbReference type="PROSITE" id="PS00463">
    <property type="entry name" value="ZN2_CY6_FUNGAL_1"/>
    <property type="match status" value="1"/>
</dbReference>
<evidence type="ECO:0000259" key="9">
    <source>
        <dbReference type="PROSITE" id="PS50048"/>
    </source>
</evidence>
<keyword evidence="5" id="KW-0238">DNA-binding</keyword>
<dbReference type="PRINTS" id="PR00054">
    <property type="entry name" value="FUNGALZNCYS"/>
</dbReference>
<dbReference type="Pfam" id="PF00172">
    <property type="entry name" value="Zn_clus"/>
    <property type="match status" value="1"/>
</dbReference>
<dbReference type="Proteomes" id="UP001479436">
    <property type="component" value="Unassembled WGS sequence"/>
</dbReference>
<dbReference type="InterPro" id="IPR051615">
    <property type="entry name" value="Transcr_Regulatory_Elem"/>
</dbReference>
<evidence type="ECO:0000313" key="10">
    <source>
        <dbReference type="EMBL" id="KAK9764911.1"/>
    </source>
</evidence>
<keyword evidence="7" id="KW-0539">Nucleus</keyword>
<organism evidence="10 11">
    <name type="scientific">Basidiobolus ranarum</name>
    <dbReference type="NCBI Taxonomy" id="34480"/>
    <lineage>
        <taxon>Eukaryota</taxon>
        <taxon>Fungi</taxon>
        <taxon>Fungi incertae sedis</taxon>
        <taxon>Zoopagomycota</taxon>
        <taxon>Entomophthoromycotina</taxon>
        <taxon>Basidiobolomycetes</taxon>
        <taxon>Basidiobolales</taxon>
        <taxon>Basidiobolaceae</taxon>
        <taxon>Basidiobolus</taxon>
    </lineage>
</organism>
<dbReference type="PANTHER" id="PTHR31313">
    <property type="entry name" value="TY1 ENHANCER ACTIVATOR"/>
    <property type="match status" value="1"/>
</dbReference>
<reference evidence="10 11" key="1">
    <citation type="submission" date="2023-04" db="EMBL/GenBank/DDBJ databases">
        <title>Genome of Basidiobolus ranarum AG-B5.</title>
        <authorList>
            <person name="Stajich J.E."/>
            <person name="Carter-House D."/>
            <person name="Gryganskyi A."/>
        </authorList>
    </citation>
    <scope>NUCLEOTIDE SEQUENCE [LARGE SCALE GENOMIC DNA]</scope>
    <source>
        <strain evidence="10 11">AG-B5</strain>
    </source>
</reference>
<feature type="domain" description="Zn(2)-C6 fungal-type" evidence="9">
    <location>
        <begin position="26"/>
        <end position="56"/>
    </location>
</feature>
<dbReference type="InterPro" id="IPR020448">
    <property type="entry name" value="Maltose_ferment_reg_DNA-bd"/>
</dbReference>
<dbReference type="InterPro" id="IPR036864">
    <property type="entry name" value="Zn2-C6_fun-type_DNA-bd_sf"/>
</dbReference>
<keyword evidence="4" id="KW-0805">Transcription regulation</keyword>
<keyword evidence="11" id="KW-1185">Reference proteome</keyword>
<keyword evidence="6" id="KW-0804">Transcription</keyword>
<dbReference type="SMART" id="SM00066">
    <property type="entry name" value="GAL4"/>
    <property type="match status" value="1"/>
</dbReference>
<dbReference type="Gene3D" id="4.10.240.10">
    <property type="entry name" value="Zn(2)-C6 fungal-type DNA-binding domain"/>
    <property type="match status" value="1"/>
</dbReference>
<dbReference type="InterPro" id="IPR001138">
    <property type="entry name" value="Zn2Cys6_DnaBD"/>
</dbReference>
<gene>
    <name evidence="10" type="ORF">K7432_007187</name>
</gene>
<evidence type="ECO:0000256" key="5">
    <source>
        <dbReference type="ARBA" id="ARBA00023125"/>
    </source>
</evidence>
<evidence type="ECO:0000256" key="3">
    <source>
        <dbReference type="ARBA" id="ARBA00022833"/>
    </source>
</evidence>
<evidence type="ECO:0000256" key="6">
    <source>
        <dbReference type="ARBA" id="ARBA00023163"/>
    </source>
</evidence>
<sequence>MNKSTAENPPSSTHGSTLKKPRATRACDICRKKKVKCDSLKPSCTNCTMFGYACTYLDKPKKRGPQASNPKTLEVRLKRIESALTILLENDSLSASSSVIEELASIRSAGRALNEGSEEQYSKESSSSDEYQELEEEFTQLAIQEQSRYKYFGSSSGIYLLEGGNYHVNGVFQKLNELIKCPELLKLPGPDFPTKEIEEQLLDVYFTRSHPYFPVFNKGGFLQRLKSGKEVSQVLLNAIYAVSSMLEGLTVYKDTEISRSAVIFFFTRAKTELDKQYHFSSLYTIQGLLLMSFNPAGGWLYLGMAVRMAQDLGLHRNIESDSLDPIEKQNRKLAWWSCVVFDRYHSAMGGKPLAINENDFDTTLPMDLGLKDRGDISPGSGTSFRYFTQCVRLTMMISKIIRVIYVPRSGAKHKSNTNLWSLNKSLSDWESSIGPEFQIQFDNCENITSYSCLLNLFYQYAVILLNRPFIPRSQDKHDGRASKNPAQLICEKAASRITWISHHTPVEWQLYGISVKPGLLFSASTIHLINAMSSDEDLARVAKINFSANLRIMRKVADIFFGGRHLLMVLEDLAKERGLNDLGDIVQEPILYDPPKASLSPDISQKLPRRTDSGSVIVLPQHTPLDSLDTFCNGNVQRVNSESSISSPSSCRDSVTTPQAYTGPNNLNWAPNGVSTSLSTVDIYGNEQFNIAEPIYQYHSVPNMAPLNLFENNLNLYPPHDPASLSNSAQPAPVTRDVNEFPAYQMPTSNERDIDIQSPNGDAPVLNLLQMEVDFDDWNNYLNQFGQFNSNTI</sequence>
<evidence type="ECO:0000256" key="4">
    <source>
        <dbReference type="ARBA" id="ARBA00023015"/>
    </source>
</evidence>
<dbReference type="PANTHER" id="PTHR31313:SF81">
    <property type="entry name" value="TY1 ENHANCER ACTIVATOR"/>
    <property type="match status" value="1"/>
</dbReference>
<dbReference type="SUPFAM" id="SSF57701">
    <property type="entry name" value="Zn2/Cys6 DNA-binding domain"/>
    <property type="match status" value="1"/>
</dbReference>
<comment type="caution">
    <text evidence="10">The sequence shown here is derived from an EMBL/GenBank/DDBJ whole genome shotgun (WGS) entry which is preliminary data.</text>
</comment>
<dbReference type="CDD" id="cd12148">
    <property type="entry name" value="fungal_TF_MHR"/>
    <property type="match status" value="1"/>
</dbReference>
<evidence type="ECO:0000256" key="7">
    <source>
        <dbReference type="ARBA" id="ARBA00023242"/>
    </source>
</evidence>
<feature type="region of interest" description="Disordered" evidence="8">
    <location>
        <begin position="641"/>
        <end position="663"/>
    </location>
</feature>
<evidence type="ECO:0000256" key="2">
    <source>
        <dbReference type="ARBA" id="ARBA00022723"/>
    </source>
</evidence>
<dbReference type="InterPro" id="IPR007219">
    <property type="entry name" value="XnlR_reg_dom"/>
</dbReference>
<dbReference type="SMART" id="SM00906">
    <property type="entry name" value="Fungal_trans"/>
    <property type="match status" value="1"/>
</dbReference>
<name>A0ABR2WTU1_9FUNG</name>
<evidence type="ECO:0000313" key="11">
    <source>
        <dbReference type="Proteomes" id="UP001479436"/>
    </source>
</evidence>
<keyword evidence="3" id="KW-0862">Zinc</keyword>
<evidence type="ECO:0000256" key="8">
    <source>
        <dbReference type="SAM" id="MobiDB-lite"/>
    </source>
</evidence>
<protein>
    <recommendedName>
        <fullName evidence="9">Zn(2)-C6 fungal-type domain-containing protein</fullName>
    </recommendedName>
</protein>